<name>A0ABR1CVI7_NECAM</name>
<reference evidence="1 2" key="1">
    <citation type="submission" date="2023-08" db="EMBL/GenBank/DDBJ databases">
        <title>A Necator americanus chromosomal reference genome.</title>
        <authorList>
            <person name="Ilik V."/>
            <person name="Petrzelkova K.J."/>
            <person name="Pardy F."/>
            <person name="Fuh T."/>
            <person name="Niatou-Singa F.S."/>
            <person name="Gouil Q."/>
            <person name="Baker L."/>
            <person name="Ritchie M.E."/>
            <person name="Jex A.R."/>
            <person name="Gazzola D."/>
            <person name="Li H."/>
            <person name="Toshio Fujiwara R."/>
            <person name="Zhan B."/>
            <person name="Aroian R.V."/>
            <person name="Pafco B."/>
            <person name="Schwarz E.M."/>
        </authorList>
    </citation>
    <scope>NUCLEOTIDE SEQUENCE [LARGE SCALE GENOMIC DNA]</scope>
    <source>
        <strain evidence="1 2">Aroian</strain>
        <tissue evidence="1">Whole animal</tissue>
    </source>
</reference>
<comment type="caution">
    <text evidence="1">The sequence shown here is derived from an EMBL/GenBank/DDBJ whole genome shotgun (WGS) entry which is preliminary data.</text>
</comment>
<accession>A0ABR1CVI7</accession>
<protein>
    <submittedName>
        <fullName evidence="1">Uncharacterized protein</fullName>
    </submittedName>
</protein>
<evidence type="ECO:0000313" key="2">
    <source>
        <dbReference type="Proteomes" id="UP001303046"/>
    </source>
</evidence>
<dbReference type="Proteomes" id="UP001303046">
    <property type="component" value="Unassembled WGS sequence"/>
</dbReference>
<sequence>MVMWLDGYAIVSVNQRKKVRYMDGYAIVSVNQRKKDIPEVVNTQQDIWCNVAIDGQCVRVNAECAECVLVFFTETIWFEQGS</sequence>
<dbReference type="EMBL" id="JAVFWL010000003">
    <property type="protein sequence ID" value="KAK6741897.1"/>
    <property type="molecule type" value="Genomic_DNA"/>
</dbReference>
<evidence type="ECO:0000313" key="1">
    <source>
        <dbReference type="EMBL" id="KAK6741897.1"/>
    </source>
</evidence>
<organism evidence="1 2">
    <name type="scientific">Necator americanus</name>
    <name type="common">Human hookworm</name>
    <dbReference type="NCBI Taxonomy" id="51031"/>
    <lineage>
        <taxon>Eukaryota</taxon>
        <taxon>Metazoa</taxon>
        <taxon>Ecdysozoa</taxon>
        <taxon>Nematoda</taxon>
        <taxon>Chromadorea</taxon>
        <taxon>Rhabditida</taxon>
        <taxon>Rhabditina</taxon>
        <taxon>Rhabditomorpha</taxon>
        <taxon>Strongyloidea</taxon>
        <taxon>Ancylostomatidae</taxon>
        <taxon>Bunostominae</taxon>
        <taxon>Necator</taxon>
    </lineage>
</organism>
<proteinExistence type="predicted"/>
<gene>
    <name evidence="1" type="primary">Necator_chrIII.g10409</name>
    <name evidence="1" type="ORF">RB195_009644</name>
</gene>
<keyword evidence="2" id="KW-1185">Reference proteome</keyword>